<dbReference type="EMBL" id="PIPZ01000001">
    <property type="protein sequence ID" value="RUO60922.1"/>
    <property type="molecule type" value="Genomic_DNA"/>
</dbReference>
<dbReference type="CDD" id="cd04486">
    <property type="entry name" value="YhcR_OBF_like"/>
    <property type="match status" value="1"/>
</dbReference>
<dbReference type="CDD" id="cd10283">
    <property type="entry name" value="MnuA_DNase1-like"/>
    <property type="match status" value="1"/>
</dbReference>
<gene>
    <name evidence="3" type="ORF">CWI76_01175</name>
</gene>
<protein>
    <submittedName>
        <fullName evidence="3">Nuclease</fullName>
    </submittedName>
</protein>
<dbReference type="NCBIfam" id="NF033681">
    <property type="entry name" value="ExeM_NucH_DNase"/>
    <property type="match status" value="1"/>
</dbReference>
<evidence type="ECO:0000313" key="3">
    <source>
        <dbReference type="EMBL" id="RUO60922.1"/>
    </source>
</evidence>
<evidence type="ECO:0000256" key="1">
    <source>
        <dbReference type="SAM" id="SignalP"/>
    </source>
</evidence>
<feature type="signal peptide" evidence="1">
    <location>
        <begin position="1"/>
        <end position="20"/>
    </location>
</feature>
<comment type="caution">
    <text evidence="3">The sequence shown here is derived from an EMBL/GenBank/DDBJ whole genome shotgun (WGS) entry which is preliminary data.</text>
</comment>
<name>A0A432YIZ3_9GAMM</name>
<keyword evidence="4" id="KW-1185">Reference proteome</keyword>
<dbReference type="PANTHER" id="PTHR42834">
    <property type="entry name" value="ENDONUCLEASE/EXONUCLEASE/PHOSPHATASE FAMILY PROTEIN (AFU_ORTHOLOGUE AFUA_3G09210)"/>
    <property type="match status" value="1"/>
</dbReference>
<reference evidence="4" key="1">
    <citation type="journal article" date="2018" name="Front. Microbiol.">
        <title>Genome-Based Analysis Reveals the Taxonomy and Diversity of the Family Idiomarinaceae.</title>
        <authorList>
            <person name="Liu Y."/>
            <person name="Lai Q."/>
            <person name="Shao Z."/>
        </authorList>
    </citation>
    <scope>NUCLEOTIDE SEQUENCE [LARGE SCALE GENOMIC DNA]</scope>
    <source>
        <strain evidence="4">PIM1</strain>
    </source>
</reference>
<feature type="chain" id="PRO_5019126064" evidence="1">
    <location>
        <begin position="21"/>
        <end position="596"/>
    </location>
</feature>
<evidence type="ECO:0000313" key="4">
    <source>
        <dbReference type="Proteomes" id="UP000288127"/>
    </source>
</evidence>
<evidence type="ECO:0000259" key="2">
    <source>
        <dbReference type="Pfam" id="PF03372"/>
    </source>
</evidence>
<dbReference type="InterPro" id="IPR005135">
    <property type="entry name" value="Endo/exonuclease/phosphatase"/>
</dbReference>
<accession>A0A432YIZ3</accession>
<keyword evidence="1" id="KW-0732">Signal</keyword>
<dbReference type="RefSeq" id="WP_126758560.1">
    <property type="nucleotide sequence ID" value="NZ_PIPZ01000001.1"/>
</dbReference>
<dbReference type="AlphaFoldDB" id="A0A432YIZ3"/>
<sequence length="596" mass="65419">MNKKNIVRISFTTLSILALANCAQVTQPELCDSNVTPIHAIQGQGFQSPLTGQQVTTRGIVTGNWQSEAELGGFFLVSKPDDRDDNSLTSEGLFVQANENLPRLQPGDWVYLTGTVAESNDLTQLTNLTHHAVCDSGYSVEPTVLNLPVTSTEQFEALEGMPVHINQNLVVNGHYQLLRHGQIDVAHERLFTPTQHRRPGAEARAQAKSNALARLVIDDNLAPNSDLPSSLKQTITASNTVRSGDTLAPLHGILSDFRGSYRLQPTSSVEISQTNPRPVAPEAPAANTVRVAAFNVLNYFNGEGPNKQFPTDRGAKSTADFARQHEKIIAALSQLNADIIGLLELENDGYTSHSAIAELTSALAKATGQPWRFVQAAPEKLGDDAITNGLIYRSDRVTPQGEPLTLTTPPFGRLSRLPIIQRFSPTNTVENLVIAVNHFKSKGGCPKDSSNPNANQNDGQACWNEARTKSAELLAEFIDNHADLKRFPLRVLMGDFNAYAQEEPIQTFLQYGYYNRIDAFNPHAYSYVYDAQAGSLDHLLVSSQLAARVVHQAIWSINADEPTLLQYNNADVNNNWYAPSPYRASDHDPIYADIQF</sequence>
<dbReference type="GO" id="GO:0003824">
    <property type="term" value="F:catalytic activity"/>
    <property type="evidence" value="ECO:0007669"/>
    <property type="project" value="InterPro"/>
</dbReference>
<feature type="domain" description="Endonuclease/exonuclease/phosphatase" evidence="2">
    <location>
        <begin position="299"/>
        <end position="587"/>
    </location>
</feature>
<dbReference type="SUPFAM" id="SSF56219">
    <property type="entry name" value="DNase I-like"/>
    <property type="match status" value="1"/>
</dbReference>
<proteinExistence type="predicted"/>
<dbReference type="Proteomes" id="UP000288127">
    <property type="component" value="Unassembled WGS sequence"/>
</dbReference>
<dbReference type="InterPro" id="IPR047971">
    <property type="entry name" value="ExeM-like"/>
</dbReference>
<dbReference type="InterPro" id="IPR036691">
    <property type="entry name" value="Endo/exonu/phosph_ase_sf"/>
</dbReference>
<organism evidence="3 4">
    <name type="scientific">Pseudidiomarina marina</name>
    <dbReference type="NCBI Taxonomy" id="502366"/>
    <lineage>
        <taxon>Bacteria</taxon>
        <taxon>Pseudomonadati</taxon>
        <taxon>Pseudomonadota</taxon>
        <taxon>Gammaproteobacteria</taxon>
        <taxon>Alteromonadales</taxon>
        <taxon>Idiomarinaceae</taxon>
        <taxon>Pseudidiomarina</taxon>
    </lineage>
</organism>
<dbReference type="OrthoDB" id="9800417at2"/>
<dbReference type="PANTHER" id="PTHR42834:SF1">
    <property type="entry name" value="ENDONUCLEASE_EXONUCLEASE_PHOSPHATASE FAMILY PROTEIN (AFU_ORTHOLOGUE AFUA_3G09210)"/>
    <property type="match status" value="1"/>
</dbReference>
<dbReference type="Gene3D" id="3.60.10.10">
    <property type="entry name" value="Endonuclease/exonuclease/phosphatase"/>
    <property type="match status" value="1"/>
</dbReference>
<dbReference type="Pfam" id="PF03372">
    <property type="entry name" value="Exo_endo_phos"/>
    <property type="match status" value="1"/>
</dbReference>